<dbReference type="Pfam" id="PF03235">
    <property type="entry name" value="GmrSD_N"/>
    <property type="match status" value="1"/>
</dbReference>
<protein>
    <recommendedName>
        <fullName evidence="1">GmrSD restriction endonucleases N-terminal domain-containing protein</fullName>
    </recommendedName>
</protein>
<feature type="domain" description="GmrSD restriction endonucleases N-terminal" evidence="1">
    <location>
        <begin position="25"/>
        <end position="230"/>
    </location>
</feature>
<organism evidence="2 3">
    <name type="scientific">Paraburkholderia phenoliruptrix</name>
    <dbReference type="NCBI Taxonomy" id="252970"/>
    <lineage>
        <taxon>Bacteria</taxon>
        <taxon>Pseudomonadati</taxon>
        <taxon>Pseudomonadota</taxon>
        <taxon>Betaproteobacteria</taxon>
        <taxon>Burkholderiales</taxon>
        <taxon>Burkholderiaceae</taxon>
        <taxon>Paraburkholderia</taxon>
    </lineage>
</organism>
<evidence type="ECO:0000259" key="1">
    <source>
        <dbReference type="Pfam" id="PF03235"/>
    </source>
</evidence>
<dbReference type="GeneID" id="27801459"/>
<dbReference type="RefSeq" id="WP_015004356.1">
    <property type="nucleotide sequence ID" value="NZ_CADILN010000025.1"/>
</dbReference>
<name>A0A6J5KK32_9BURK</name>
<sequence length="749" mass="84648">MKSYVTSYNGLFARRAADTPIVQRIEIPIIQRDYAQGRDSDGVARIRANFLDVLQEALETGNAVNLDFVYGDVVDGTLRPLDGQQRLTTLFLLHWYLAWRADRLEQEHGWKQFAYATRPSARRFCECLVKSKPPTDVKVRTWIEDQGWFLHTWQYDPTIQSMLVMLEAIHERFVSVDCATAWNRLVAPDAPAISFHLLPIEQMGLSEDLYIKMNSRGKPLTTFENFKATFEQVLEGSCPDRLEEFARKVDGSWADLLWPYRDESDDIVDDLFMRYFQFVTDVCAWHDGRLASGNLTSLAESVYGTGNANAKIHVDFLIRCFDTWVDADINRVFSEAFSMTPSAVDSDDTRKVVLFGLPSTATSNLFSACCLGQMRFSWPRMLFLYAVVLHRLEGTTDFARRLRVVRNLIEASSSELRADSMPTLLADVRALIVDGKLDDFSAFNQAQVSDERIKAAMLERAPSLTRHLFHLEDHPLLRGCLAAFELDEAVFERRAKAFHEIFVNENFPFLTAALLAAGDYSRSRSRRFFQFGSSTNSSQWRELLTGASRAHLSETRKVLGRLLDAIAEYEGDGRSALESLTSGWLTRTGDAEGLDWRWYFVKYPVMRTGNSGIYVGLNGALGYSVCMLDKSQMNSWYRDPYLSAIQHASGTPSAVEEPWFTGYETEPRRMRLKSSGTEIQCVPEGLQLRAPADPPKAEVFARVCTDLAIGSDLLLRVPKVVNAGGDQLDTQDRIRLGADLMRALVDAGL</sequence>
<gene>
    <name evidence="2" type="ORF">LMG9964_06725</name>
</gene>
<dbReference type="Proteomes" id="UP000494102">
    <property type="component" value="Unassembled WGS sequence"/>
</dbReference>
<dbReference type="EMBL" id="CADILN010000025">
    <property type="protein sequence ID" value="CAB4053034.1"/>
    <property type="molecule type" value="Genomic_DNA"/>
</dbReference>
<reference evidence="2 3" key="1">
    <citation type="submission" date="2020-04" db="EMBL/GenBank/DDBJ databases">
        <authorList>
            <person name="De Canck E."/>
        </authorList>
    </citation>
    <scope>NUCLEOTIDE SEQUENCE [LARGE SCALE GENOMIC DNA]</scope>
    <source>
        <strain evidence="2 3">LMG 9964</strain>
    </source>
</reference>
<dbReference type="InterPro" id="IPR004919">
    <property type="entry name" value="GmrSD_N"/>
</dbReference>
<evidence type="ECO:0000313" key="3">
    <source>
        <dbReference type="Proteomes" id="UP000494102"/>
    </source>
</evidence>
<accession>A0A6J5KK32</accession>
<evidence type="ECO:0000313" key="2">
    <source>
        <dbReference type="EMBL" id="CAB4053034.1"/>
    </source>
</evidence>
<proteinExistence type="predicted"/>
<dbReference type="AlphaFoldDB" id="A0A6J5KK32"/>